<reference evidence="1" key="1">
    <citation type="submission" date="2022-01" db="EMBL/GenBank/DDBJ databases">
        <title>Genome-Based Taxonomic Classification of the Phylum Actinobacteria.</title>
        <authorList>
            <person name="Gao Y."/>
        </authorList>
    </citation>
    <scope>NUCLEOTIDE SEQUENCE</scope>
    <source>
        <strain evidence="1">KLBMP 8922</strain>
    </source>
</reference>
<dbReference type="EMBL" id="JAKFHA010000007">
    <property type="protein sequence ID" value="MCF2528672.1"/>
    <property type="molecule type" value="Genomic_DNA"/>
</dbReference>
<name>A0AA41Q235_9ACTN</name>
<proteinExistence type="predicted"/>
<accession>A0AA41Q235</accession>
<dbReference type="Proteomes" id="UP001165378">
    <property type="component" value="Unassembled WGS sequence"/>
</dbReference>
<protein>
    <submittedName>
        <fullName evidence="1">Uncharacterized protein</fullName>
    </submittedName>
</protein>
<evidence type="ECO:0000313" key="2">
    <source>
        <dbReference type="Proteomes" id="UP001165378"/>
    </source>
</evidence>
<gene>
    <name evidence="1" type="ORF">LZ495_15805</name>
</gene>
<organism evidence="1 2">
    <name type="scientific">Yinghuangia soli</name>
    <dbReference type="NCBI Taxonomy" id="2908204"/>
    <lineage>
        <taxon>Bacteria</taxon>
        <taxon>Bacillati</taxon>
        <taxon>Actinomycetota</taxon>
        <taxon>Actinomycetes</taxon>
        <taxon>Kitasatosporales</taxon>
        <taxon>Streptomycetaceae</taxon>
        <taxon>Yinghuangia</taxon>
    </lineage>
</organism>
<comment type="caution">
    <text evidence="1">The sequence shown here is derived from an EMBL/GenBank/DDBJ whole genome shotgun (WGS) entry which is preliminary data.</text>
</comment>
<sequence length="154" mass="15581">MPLPEGGGETLPGEPFLSPEPGLVVLDLPDLVTEPTEPLPLSGPLIARRSSMGTECTFGGGGNVGGVIVANWLAATSYDDASRVICCAASSWSALMAVSWAVTITACAGAAKPIAGFALASFTNAMLCVGSGGICTLPMSTPRLPLMLPTLVVY</sequence>
<dbReference type="AlphaFoldDB" id="A0AA41Q235"/>
<evidence type="ECO:0000313" key="1">
    <source>
        <dbReference type="EMBL" id="MCF2528672.1"/>
    </source>
</evidence>
<keyword evidence="2" id="KW-1185">Reference proteome</keyword>